<dbReference type="PANTHER" id="PTHR35011:SF2">
    <property type="entry name" value="2,3-DIKETO-L-GULONATE TRAP TRANSPORTER SMALL PERMEASE PROTEIN YIAM"/>
    <property type="match status" value="1"/>
</dbReference>
<organism evidence="11 12">
    <name type="scientific">Roseibium marinum</name>
    <dbReference type="NCBI Taxonomy" id="281252"/>
    <lineage>
        <taxon>Bacteria</taxon>
        <taxon>Pseudomonadati</taxon>
        <taxon>Pseudomonadota</taxon>
        <taxon>Alphaproteobacteria</taxon>
        <taxon>Hyphomicrobiales</taxon>
        <taxon>Stappiaceae</taxon>
        <taxon>Roseibium</taxon>
    </lineage>
</organism>
<comment type="similarity">
    <text evidence="8 9">Belongs to the TRAP transporter small permease family.</text>
</comment>
<dbReference type="Pfam" id="PF04290">
    <property type="entry name" value="DctQ"/>
    <property type="match status" value="1"/>
</dbReference>
<reference evidence="11 12" key="1">
    <citation type="submission" date="2018-01" db="EMBL/GenBank/DDBJ databases">
        <title>Genomic Encyclopedia of Archaeal and Bacterial Type Strains, Phase II (KMG-II): from individual species to whole genera.</title>
        <authorList>
            <person name="Goeker M."/>
        </authorList>
    </citation>
    <scope>NUCLEOTIDE SEQUENCE [LARGE SCALE GENOMIC DNA]</scope>
    <source>
        <strain evidence="11 12">DSM 17023</strain>
    </source>
</reference>
<evidence type="ECO:0000256" key="6">
    <source>
        <dbReference type="ARBA" id="ARBA00022989"/>
    </source>
</evidence>
<comment type="caution">
    <text evidence="11">The sequence shown here is derived from an EMBL/GenBank/DDBJ whole genome shotgun (WGS) entry which is preliminary data.</text>
</comment>
<feature type="transmembrane region" description="Helical" evidence="9">
    <location>
        <begin position="50"/>
        <end position="68"/>
    </location>
</feature>
<dbReference type="GO" id="GO:0015740">
    <property type="term" value="P:C4-dicarboxylate transport"/>
    <property type="evidence" value="ECO:0007669"/>
    <property type="project" value="TreeGrafter"/>
</dbReference>
<accession>A0A2S3V4L2</accession>
<dbReference type="RefSeq" id="WP_103221161.1">
    <property type="nucleotide sequence ID" value="NZ_PPCN01000001.1"/>
</dbReference>
<name>A0A2S3V4L2_9HYPH</name>
<feature type="transmembrane region" description="Helical" evidence="9">
    <location>
        <begin position="89"/>
        <end position="109"/>
    </location>
</feature>
<evidence type="ECO:0000256" key="2">
    <source>
        <dbReference type="ARBA" id="ARBA00022448"/>
    </source>
</evidence>
<evidence type="ECO:0000256" key="3">
    <source>
        <dbReference type="ARBA" id="ARBA00022475"/>
    </source>
</evidence>
<sequence>MQVIKKFLDLSESALSVVCVLSFAAMFVLGIATVVFRFIIESSLAFPDELIRYLFIWMISLGSAVALRRNLHAAIGVVVSHLPLGLHRTAVLSATLLGIVFFALILVNGLRLTLRVQPQISPALEISMAWVYGAIPVGMAFLILYSLELTVKQLRAPAAELLSEGQ</sequence>
<feature type="transmembrane region" description="Helical" evidence="9">
    <location>
        <begin position="14"/>
        <end position="38"/>
    </location>
</feature>
<dbReference type="InterPro" id="IPR055348">
    <property type="entry name" value="DctQ"/>
</dbReference>
<proteinExistence type="inferred from homology"/>
<dbReference type="GO" id="GO:0005886">
    <property type="term" value="C:plasma membrane"/>
    <property type="evidence" value="ECO:0007669"/>
    <property type="project" value="UniProtKB-SubCell"/>
</dbReference>
<protein>
    <recommendedName>
        <fullName evidence="9">TRAP transporter small permease protein</fullName>
    </recommendedName>
</protein>
<keyword evidence="12" id="KW-1185">Reference proteome</keyword>
<feature type="transmembrane region" description="Helical" evidence="9">
    <location>
        <begin position="129"/>
        <end position="147"/>
    </location>
</feature>
<feature type="domain" description="Tripartite ATP-independent periplasmic transporters DctQ component" evidence="10">
    <location>
        <begin position="26"/>
        <end position="155"/>
    </location>
</feature>
<dbReference type="GO" id="GO:0022857">
    <property type="term" value="F:transmembrane transporter activity"/>
    <property type="evidence" value="ECO:0007669"/>
    <property type="project" value="UniProtKB-UniRule"/>
</dbReference>
<comment type="subunit">
    <text evidence="9">The complex comprises the extracytoplasmic solute receptor protein and the two transmembrane proteins.</text>
</comment>
<keyword evidence="4 9" id="KW-0997">Cell inner membrane</keyword>
<comment type="subcellular location">
    <subcellularLocation>
        <location evidence="1 9">Cell inner membrane</location>
        <topology evidence="1 9">Multi-pass membrane protein</topology>
    </subcellularLocation>
</comment>
<evidence type="ECO:0000256" key="5">
    <source>
        <dbReference type="ARBA" id="ARBA00022692"/>
    </source>
</evidence>
<comment type="function">
    <text evidence="9">Part of the tripartite ATP-independent periplasmic (TRAP) transport system.</text>
</comment>
<keyword evidence="2 9" id="KW-0813">Transport</keyword>
<evidence type="ECO:0000256" key="1">
    <source>
        <dbReference type="ARBA" id="ARBA00004429"/>
    </source>
</evidence>
<gene>
    <name evidence="11" type="ORF">CLV41_1011066</name>
</gene>
<evidence type="ECO:0000313" key="11">
    <source>
        <dbReference type="EMBL" id="POF34609.1"/>
    </source>
</evidence>
<dbReference type="OrthoDB" id="4964541at2"/>
<keyword evidence="6 9" id="KW-1133">Transmembrane helix</keyword>
<keyword evidence="3" id="KW-1003">Cell membrane</keyword>
<dbReference type="InterPro" id="IPR007387">
    <property type="entry name" value="TRAP_DctQ"/>
</dbReference>
<evidence type="ECO:0000256" key="8">
    <source>
        <dbReference type="ARBA" id="ARBA00038436"/>
    </source>
</evidence>
<keyword evidence="7 9" id="KW-0472">Membrane</keyword>
<evidence type="ECO:0000256" key="4">
    <source>
        <dbReference type="ARBA" id="ARBA00022519"/>
    </source>
</evidence>
<dbReference type="Proteomes" id="UP000236959">
    <property type="component" value="Unassembled WGS sequence"/>
</dbReference>
<evidence type="ECO:0000256" key="7">
    <source>
        <dbReference type="ARBA" id="ARBA00023136"/>
    </source>
</evidence>
<evidence type="ECO:0000259" key="10">
    <source>
        <dbReference type="Pfam" id="PF04290"/>
    </source>
</evidence>
<dbReference type="PANTHER" id="PTHR35011">
    <property type="entry name" value="2,3-DIKETO-L-GULONATE TRAP TRANSPORTER SMALL PERMEASE PROTEIN YIAM"/>
    <property type="match status" value="1"/>
</dbReference>
<dbReference type="EMBL" id="PPCN01000001">
    <property type="protein sequence ID" value="POF34609.1"/>
    <property type="molecule type" value="Genomic_DNA"/>
</dbReference>
<keyword evidence="5 9" id="KW-0812">Transmembrane</keyword>
<evidence type="ECO:0000256" key="9">
    <source>
        <dbReference type="RuleBase" id="RU369079"/>
    </source>
</evidence>
<dbReference type="AlphaFoldDB" id="A0A2S3V4L2"/>
<evidence type="ECO:0000313" key="12">
    <source>
        <dbReference type="Proteomes" id="UP000236959"/>
    </source>
</evidence>